<evidence type="ECO:0000259" key="6">
    <source>
        <dbReference type="PROSITE" id="PS50016"/>
    </source>
</evidence>
<dbReference type="InterPro" id="IPR011011">
    <property type="entry name" value="Znf_FYVE_PHD"/>
</dbReference>
<feature type="compositionally biased region" description="Polar residues" evidence="5">
    <location>
        <begin position="539"/>
        <end position="548"/>
    </location>
</feature>
<feature type="region of interest" description="Disordered" evidence="5">
    <location>
        <begin position="489"/>
        <end position="679"/>
    </location>
</feature>
<reference evidence="7" key="1">
    <citation type="submission" date="2022-07" db="EMBL/GenBank/DDBJ databases">
        <title>Phylogenomic reconstructions and comparative analyses of Kickxellomycotina fungi.</title>
        <authorList>
            <person name="Reynolds N.K."/>
            <person name="Stajich J.E."/>
            <person name="Barry K."/>
            <person name="Grigoriev I.V."/>
            <person name="Crous P."/>
            <person name="Smith M.E."/>
        </authorList>
    </citation>
    <scope>NUCLEOTIDE SEQUENCE</scope>
    <source>
        <strain evidence="7">NBRC 105413</strain>
    </source>
</reference>
<gene>
    <name evidence="7" type="ORF">LPJ64_000367</name>
</gene>
<evidence type="ECO:0000256" key="3">
    <source>
        <dbReference type="ARBA" id="ARBA00022833"/>
    </source>
</evidence>
<sequence>MDSAENPQQPKQNELMAVESSGKQVLQAQMNKQAEQPARSVQAPDHTAVAGSSRSKQAAESQSHESTSVPISAASVAQSKDGLALASGQMSPAVLQTPNISAEPDDDDDEVCAICQKGDFTDDNLIVFCEGKCKLGFHQRCYGIESIPPGDEPWYCDWCAIGNITTYSKNLYCCHYKNDKTARTLVINNGSAEPYFMHVHVQCAAWIPTIDTNHIPFTTSLHRLKACKNKCYFCGSRYGFQVDCSHKSGDGGCPNTYHPMCAMRYKFLSPPPAYNVKYTRHYCPRHASKKPAVLVKRRRASDATANVEPKRVTRRQSALPPFPSPADRSEMMDVVSPSPLSANGFKRPETSKETSVSAESVPEQHRVGRQPDELNDEMTDEAGTPQLKKNGQSTGNLSSSKPRFRSARRVGRPRGRSRAPGRQLFYDQVLNMLESEMKDSNSVGYDYEDNGEGEIDEEGNEMIFHDDDYEHHMLSSNGDYVEEEEVVGSGNVVGSGGAGSGSHARNASGSTGTLGQQPVASPLENKTSGSAQGKRITLKFNNTKPWQHSKSNSNSNSSISETIDGPIASATSLSKQSNVADAAGKRFRDSKVHASFTQNRAQNAKTVSEGLSTSSKGQLSEDQSQEQQQQQQKQDQDKDKRSQEKQQSPVPQGKRPLIRVRPFAIGSGSGTPQSGTGGINYPLSAGTKFGPSLFALETSQKAAAAAVVKLSQEQERQIKESHEMLSRQNELLESMNKMLKDLYSGTSKQTQETQQALSKISSLSALVSNSQSNGAAGSLNENGIANKNGTVVALPNSNSTRLAKQLSLGAAASTTSMEIAGTVPQRHFSTAAELQLPRSSEPSPKLNADARSAQTRGLLVEMPSFGGLASRVSEGSALSNAKPYLEPNTSESQQKQEQQKQQEMDEMKDNIIYLIKAVNMPQILDDMLSPKAESTSPASASGSKSSAEAATPTSEPKTSYHQLKAMLADLRQIGVISKDNVHEHLKMLANSIKTARNK</sequence>
<dbReference type="CDD" id="cd15571">
    <property type="entry name" value="ePHD"/>
    <property type="match status" value="1"/>
</dbReference>
<feature type="compositionally biased region" description="Gly residues" evidence="5">
    <location>
        <begin position="491"/>
        <end position="500"/>
    </location>
</feature>
<feature type="region of interest" description="Disordered" evidence="5">
    <location>
        <begin position="930"/>
        <end position="959"/>
    </location>
</feature>
<feature type="compositionally biased region" description="Low complexity" evidence="5">
    <location>
        <begin position="620"/>
        <end position="633"/>
    </location>
</feature>
<evidence type="ECO:0000313" key="8">
    <source>
        <dbReference type="Proteomes" id="UP001145021"/>
    </source>
</evidence>
<feature type="compositionally biased region" description="Polar residues" evidence="5">
    <location>
        <begin position="1"/>
        <end position="12"/>
    </location>
</feature>
<feature type="region of interest" description="Disordered" evidence="5">
    <location>
        <begin position="293"/>
        <end position="421"/>
    </location>
</feature>
<dbReference type="Proteomes" id="UP001145021">
    <property type="component" value="Unassembled WGS sequence"/>
</dbReference>
<keyword evidence="1" id="KW-0479">Metal-binding</keyword>
<feature type="region of interest" description="Disordered" evidence="5">
    <location>
        <begin position="880"/>
        <end position="904"/>
    </location>
</feature>
<name>A0A9W7XRL8_9FUNG</name>
<dbReference type="Pfam" id="PF13831">
    <property type="entry name" value="PHD_2"/>
    <property type="match status" value="1"/>
</dbReference>
<feature type="compositionally biased region" description="Polar residues" evidence="5">
    <location>
        <begin position="595"/>
        <end position="618"/>
    </location>
</feature>
<feature type="compositionally biased region" description="Polar residues" evidence="5">
    <location>
        <begin position="569"/>
        <end position="579"/>
    </location>
</feature>
<feature type="region of interest" description="Disordered" evidence="5">
    <location>
        <begin position="1"/>
        <end position="71"/>
    </location>
</feature>
<feature type="compositionally biased region" description="Basic and acidic residues" evidence="5">
    <location>
        <begin position="634"/>
        <end position="644"/>
    </location>
</feature>
<dbReference type="InterPro" id="IPR013083">
    <property type="entry name" value="Znf_RING/FYVE/PHD"/>
</dbReference>
<keyword evidence="8" id="KW-1185">Reference proteome</keyword>
<feature type="compositionally biased region" description="Basic and acidic residues" evidence="5">
    <location>
        <begin position="362"/>
        <end position="372"/>
    </location>
</feature>
<comment type="caution">
    <text evidence="7">The sequence shown here is derived from an EMBL/GenBank/DDBJ whole genome shotgun (WGS) entry which is preliminary data.</text>
</comment>
<evidence type="ECO:0000256" key="4">
    <source>
        <dbReference type="PROSITE-ProRule" id="PRU00146"/>
    </source>
</evidence>
<dbReference type="PROSITE" id="PS50016">
    <property type="entry name" value="ZF_PHD_2"/>
    <property type="match status" value="1"/>
</dbReference>
<keyword evidence="3" id="KW-0862">Zinc</keyword>
<dbReference type="PROSITE" id="PS01359">
    <property type="entry name" value="ZF_PHD_1"/>
    <property type="match status" value="1"/>
</dbReference>
<dbReference type="SUPFAM" id="SSF57903">
    <property type="entry name" value="FYVE/PHD zinc finger"/>
    <property type="match status" value="1"/>
</dbReference>
<feature type="compositionally biased region" description="Basic and acidic residues" evidence="5">
    <location>
        <begin position="583"/>
        <end position="592"/>
    </location>
</feature>
<dbReference type="InterPro" id="IPR019786">
    <property type="entry name" value="Zinc_finger_PHD-type_CS"/>
</dbReference>
<dbReference type="InterPro" id="IPR050701">
    <property type="entry name" value="Histone_Mod_Regulator"/>
</dbReference>
<dbReference type="GO" id="GO:0008270">
    <property type="term" value="F:zinc ion binding"/>
    <property type="evidence" value="ECO:0007669"/>
    <property type="project" value="UniProtKB-KW"/>
</dbReference>
<feature type="compositionally biased region" description="Basic residues" evidence="5">
    <location>
        <begin position="402"/>
        <end position="419"/>
    </location>
</feature>
<feature type="compositionally biased region" description="Polar residues" evidence="5">
    <location>
        <begin position="21"/>
        <end position="34"/>
    </location>
</feature>
<dbReference type="AlphaFoldDB" id="A0A9W7XRL8"/>
<dbReference type="Pfam" id="PF13832">
    <property type="entry name" value="zf-HC5HC2H_2"/>
    <property type="match status" value="1"/>
</dbReference>
<evidence type="ECO:0000256" key="2">
    <source>
        <dbReference type="ARBA" id="ARBA00022771"/>
    </source>
</evidence>
<dbReference type="EMBL" id="JANBOH010000007">
    <property type="protein sequence ID" value="KAJ1648314.1"/>
    <property type="molecule type" value="Genomic_DNA"/>
</dbReference>
<feature type="compositionally biased region" description="Low complexity" evidence="5">
    <location>
        <begin position="549"/>
        <end position="560"/>
    </location>
</feature>
<feature type="domain" description="PHD-type" evidence="6">
    <location>
        <begin position="109"/>
        <end position="162"/>
    </location>
</feature>
<evidence type="ECO:0000313" key="7">
    <source>
        <dbReference type="EMBL" id="KAJ1648314.1"/>
    </source>
</evidence>
<dbReference type="CDD" id="cd15492">
    <property type="entry name" value="PHD_BRPF_JADE_like"/>
    <property type="match status" value="1"/>
</dbReference>
<feature type="compositionally biased region" description="Polar residues" evidence="5">
    <location>
        <begin position="387"/>
        <end position="401"/>
    </location>
</feature>
<evidence type="ECO:0000256" key="1">
    <source>
        <dbReference type="ARBA" id="ARBA00022723"/>
    </source>
</evidence>
<feature type="compositionally biased region" description="Polar residues" evidence="5">
    <location>
        <begin position="50"/>
        <end position="71"/>
    </location>
</feature>
<feature type="compositionally biased region" description="Low complexity" evidence="5">
    <location>
        <begin position="932"/>
        <end position="950"/>
    </location>
</feature>
<evidence type="ECO:0000256" key="5">
    <source>
        <dbReference type="SAM" id="MobiDB-lite"/>
    </source>
</evidence>
<keyword evidence="2 4" id="KW-0863">Zinc-finger</keyword>
<dbReference type="InterPro" id="IPR001965">
    <property type="entry name" value="Znf_PHD"/>
</dbReference>
<dbReference type="SMART" id="SM00249">
    <property type="entry name" value="PHD"/>
    <property type="match status" value="2"/>
</dbReference>
<dbReference type="GO" id="GO:0006357">
    <property type="term" value="P:regulation of transcription by RNA polymerase II"/>
    <property type="evidence" value="ECO:0007669"/>
    <property type="project" value="TreeGrafter"/>
</dbReference>
<accession>A0A9W7XRL8</accession>
<feature type="compositionally biased region" description="Polar residues" evidence="5">
    <location>
        <begin position="503"/>
        <end position="531"/>
    </location>
</feature>
<organism evidence="7 8">
    <name type="scientific">Coemansia asiatica</name>
    <dbReference type="NCBI Taxonomy" id="1052880"/>
    <lineage>
        <taxon>Eukaryota</taxon>
        <taxon>Fungi</taxon>
        <taxon>Fungi incertae sedis</taxon>
        <taxon>Zoopagomycota</taxon>
        <taxon>Kickxellomycotina</taxon>
        <taxon>Kickxellomycetes</taxon>
        <taxon>Kickxellales</taxon>
        <taxon>Kickxellaceae</taxon>
        <taxon>Coemansia</taxon>
    </lineage>
</organism>
<dbReference type="PANTHER" id="PTHR13793">
    <property type="entry name" value="PHD FINGER PROTEINS"/>
    <property type="match status" value="1"/>
</dbReference>
<dbReference type="Gene3D" id="3.30.40.10">
    <property type="entry name" value="Zinc/RING finger domain, C3HC4 (zinc finger)"/>
    <property type="match status" value="2"/>
</dbReference>
<proteinExistence type="predicted"/>
<dbReference type="PANTHER" id="PTHR13793:SF107">
    <property type="entry name" value="BROMODOMAIN-CONTAINING PROTEIN HOMOLOG"/>
    <property type="match status" value="1"/>
</dbReference>
<dbReference type="InterPro" id="IPR019787">
    <property type="entry name" value="Znf_PHD-finger"/>
</dbReference>
<protein>
    <recommendedName>
        <fullName evidence="6">PHD-type domain-containing protein</fullName>
    </recommendedName>
</protein>